<dbReference type="AlphaFoldDB" id="A4RVF3"/>
<gene>
    <name evidence="2" type="ORF">OSTLU_30954</name>
</gene>
<feature type="compositionally biased region" description="Low complexity" evidence="1">
    <location>
        <begin position="1"/>
        <end position="17"/>
    </location>
</feature>
<evidence type="ECO:0000313" key="2">
    <source>
        <dbReference type="EMBL" id="ABO95707.1"/>
    </source>
</evidence>
<dbReference type="EMBL" id="CP000584">
    <property type="protein sequence ID" value="ABO95707.1"/>
    <property type="molecule type" value="Genomic_DNA"/>
</dbReference>
<feature type="region of interest" description="Disordered" evidence="1">
    <location>
        <begin position="123"/>
        <end position="156"/>
    </location>
</feature>
<evidence type="ECO:0000313" key="3">
    <source>
        <dbReference type="Proteomes" id="UP000001568"/>
    </source>
</evidence>
<accession>A4RVF3</accession>
<proteinExistence type="predicted"/>
<dbReference type="RefSeq" id="XP_001417414.1">
    <property type="nucleotide sequence ID" value="XM_001417377.1"/>
</dbReference>
<evidence type="ECO:0000256" key="1">
    <source>
        <dbReference type="SAM" id="MobiDB-lite"/>
    </source>
</evidence>
<dbReference type="Proteomes" id="UP000001568">
    <property type="component" value="Chromosome 4"/>
</dbReference>
<name>A4RVF3_OSTLU</name>
<dbReference type="GeneID" id="5001388"/>
<keyword evidence="3" id="KW-1185">Reference proteome</keyword>
<organism evidence="2 3">
    <name type="scientific">Ostreococcus lucimarinus (strain CCE9901)</name>
    <dbReference type="NCBI Taxonomy" id="436017"/>
    <lineage>
        <taxon>Eukaryota</taxon>
        <taxon>Viridiplantae</taxon>
        <taxon>Chlorophyta</taxon>
        <taxon>Mamiellophyceae</taxon>
        <taxon>Mamiellales</taxon>
        <taxon>Bathycoccaceae</taxon>
        <taxon>Ostreococcus</taxon>
    </lineage>
</organism>
<feature type="compositionally biased region" description="Basic and acidic residues" evidence="1">
    <location>
        <begin position="123"/>
        <end position="145"/>
    </location>
</feature>
<sequence>MRAPKSARASKAPARTSKPLRAVDIGKHFVGGGDVKALVRTRDRDADGDADASDDAASDVDVDAIRASYARSDKHVTTADGFDFARGFEPETATWSLFGGSDARKGEDGARMTTTTTTMMREGDETARRGDGARDRDGVTKRDAANEAPARRKKRRKVVRDVREKVSAAAVLGIDESSGIDAIARAWKAPEEKEMLERWHEERDAWREDYKRKRRAALRLRKGVGATILA</sequence>
<dbReference type="Gramene" id="ABO95707">
    <property type="protein sequence ID" value="ABO95707"/>
    <property type="gene ID" value="OSTLU_30954"/>
</dbReference>
<protein>
    <submittedName>
        <fullName evidence="2">Uncharacterized protein</fullName>
    </submittedName>
</protein>
<dbReference type="KEGG" id="olu:OSTLU_30954"/>
<dbReference type="OMA" id="WHEERDA"/>
<feature type="region of interest" description="Disordered" evidence="1">
    <location>
        <begin position="1"/>
        <end position="20"/>
    </location>
</feature>
<reference evidence="2 3" key="1">
    <citation type="journal article" date="2007" name="Proc. Natl. Acad. Sci. U.S.A.">
        <title>The tiny eukaryote Ostreococcus provides genomic insights into the paradox of plankton speciation.</title>
        <authorList>
            <person name="Palenik B."/>
            <person name="Grimwood J."/>
            <person name="Aerts A."/>
            <person name="Rouze P."/>
            <person name="Salamov A."/>
            <person name="Putnam N."/>
            <person name="Dupont C."/>
            <person name="Jorgensen R."/>
            <person name="Derelle E."/>
            <person name="Rombauts S."/>
            <person name="Zhou K."/>
            <person name="Otillar R."/>
            <person name="Merchant S.S."/>
            <person name="Podell S."/>
            <person name="Gaasterland T."/>
            <person name="Napoli C."/>
            <person name="Gendler K."/>
            <person name="Manuell A."/>
            <person name="Tai V."/>
            <person name="Vallon O."/>
            <person name="Piganeau G."/>
            <person name="Jancek S."/>
            <person name="Heijde M."/>
            <person name="Jabbari K."/>
            <person name="Bowler C."/>
            <person name="Lohr M."/>
            <person name="Robbens S."/>
            <person name="Werner G."/>
            <person name="Dubchak I."/>
            <person name="Pazour G.J."/>
            <person name="Ren Q."/>
            <person name="Paulsen I."/>
            <person name="Delwiche C."/>
            <person name="Schmutz J."/>
            <person name="Rokhsar D."/>
            <person name="Van de Peer Y."/>
            <person name="Moreau H."/>
            <person name="Grigoriev I.V."/>
        </authorList>
    </citation>
    <scope>NUCLEOTIDE SEQUENCE [LARGE SCALE GENOMIC DNA]</scope>
    <source>
        <strain evidence="2 3">CCE9901</strain>
    </source>
</reference>
<dbReference type="HOGENOM" id="CLU_1206518_0_0_1"/>
<dbReference type="OrthoDB" id="10624929at2759"/>